<name>A0ABR4BHA3_9LECA</name>
<keyword evidence="2" id="KW-1185">Reference proteome</keyword>
<protein>
    <submittedName>
        <fullName evidence="1">Uncharacterized protein</fullName>
    </submittedName>
</protein>
<evidence type="ECO:0000313" key="2">
    <source>
        <dbReference type="Proteomes" id="UP001590951"/>
    </source>
</evidence>
<dbReference type="Proteomes" id="UP001590951">
    <property type="component" value="Unassembled WGS sequence"/>
</dbReference>
<evidence type="ECO:0000313" key="1">
    <source>
        <dbReference type="EMBL" id="KAL2057202.1"/>
    </source>
</evidence>
<accession>A0ABR4BHA3</accession>
<reference evidence="1 2" key="1">
    <citation type="submission" date="2024-09" db="EMBL/GenBank/DDBJ databases">
        <title>Rethinking Asexuality: The Enigmatic Case of Functional Sexual Genes in Lepraria (Stereocaulaceae).</title>
        <authorList>
            <person name="Doellman M."/>
            <person name="Sun Y."/>
            <person name="Barcenas-Pena A."/>
            <person name="Lumbsch H.T."/>
            <person name="Grewe F."/>
        </authorList>
    </citation>
    <scope>NUCLEOTIDE SEQUENCE [LARGE SCALE GENOMIC DNA]</scope>
    <source>
        <strain evidence="1 2">Grewe 0041</strain>
    </source>
</reference>
<gene>
    <name evidence="1" type="ORF">ABVK25_002255</name>
</gene>
<comment type="caution">
    <text evidence="1">The sequence shown here is derived from an EMBL/GenBank/DDBJ whole genome shotgun (WGS) entry which is preliminary data.</text>
</comment>
<sequence>MGISYDLASHHARGVMVWFVSLGSQPPNSKHSKSYQLYILICCGFAHIHILASQASHNSFLFIHMKTRILLTAHASCHSSQPPKMPSTSYVCFPCRTHRSLERYPKKPFENYNSTSPTCHSCKAPMRHIGAKIEIPPHRNINGWELFYDFTTRPWNTLEHLNYCKEIDPERAEENQH</sequence>
<proteinExistence type="predicted"/>
<organism evidence="1 2">
    <name type="scientific">Lepraria finkii</name>
    <dbReference type="NCBI Taxonomy" id="1340010"/>
    <lineage>
        <taxon>Eukaryota</taxon>
        <taxon>Fungi</taxon>
        <taxon>Dikarya</taxon>
        <taxon>Ascomycota</taxon>
        <taxon>Pezizomycotina</taxon>
        <taxon>Lecanoromycetes</taxon>
        <taxon>OSLEUM clade</taxon>
        <taxon>Lecanoromycetidae</taxon>
        <taxon>Lecanorales</taxon>
        <taxon>Lecanorineae</taxon>
        <taxon>Stereocaulaceae</taxon>
        <taxon>Lepraria</taxon>
    </lineage>
</organism>
<dbReference type="EMBL" id="JBHFEH010000005">
    <property type="protein sequence ID" value="KAL2057202.1"/>
    <property type="molecule type" value="Genomic_DNA"/>
</dbReference>